<proteinExistence type="predicted"/>
<comment type="caution">
    <text evidence="2">The sequence shown here is derived from an EMBL/GenBank/DDBJ whole genome shotgun (WGS) entry which is preliminary data.</text>
</comment>
<sequence>MNLNPPRRVRAAIYIANVVGAPLVAYCFAKGWIGQLEVTLWSGEVSAAFLLAGLNTTPRAE</sequence>
<name>A0A6L6XW29_9ACTN</name>
<dbReference type="AlphaFoldDB" id="A0A6L6XW29"/>
<keyword evidence="1" id="KW-1133">Transmembrane helix</keyword>
<gene>
    <name evidence="2" type="ORF">GON03_18970</name>
</gene>
<accession>A0A6L6XW29</accession>
<dbReference type="RefSeq" id="WP_157346031.1">
    <property type="nucleotide sequence ID" value="NZ_WSEK01000005.1"/>
</dbReference>
<dbReference type="EMBL" id="WSEK01000005">
    <property type="protein sequence ID" value="MVQ51268.1"/>
    <property type="molecule type" value="Genomic_DNA"/>
</dbReference>
<feature type="transmembrane region" description="Helical" evidence="1">
    <location>
        <begin position="12"/>
        <end position="33"/>
    </location>
</feature>
<evidence type="ECO:0000313" key="3">
    <source>
        <dbReference type="Proteomes" id="UP000473525"/>
    </source>
</evidence>
<keyword evidence="1" id="KW-0472">Membrane</keyword>
<keyword evidence="3" id="KW-1185">Reference proteome</keyword>
<keyword evidence="1" id="KW-0812">Transmembrane</keyword>
<dbReference type="Proteomes" id="UP000473525">
    <property type="component" value="Unassembled WGS sequence"/>
</dbReference>
<evidence type="ECO:0000313" key="2">
    <source>
        <dbReference type="EMBL" id="MVQ51268.1"/>
    </source>
</evidence>
<organism evidence="2 3">
    <name type="scientific">Nocardioides agri</name>
    <dbReference type="NCBI Taxonomy" id="2682843"/>
    <lineage>
        <taxon>Bacteria</taxon>
        <taxon>Bacillati</taxon>
        <taxon>Actinomycetota</taxon>
        <taxon>Actinomycetes</taxon>
        <taxon>Propionibacteriales</taxon>
        <taxon>Nocardioidaceae</taxon>
        <taxon>Nocardioides</taxon>
    </lineage>
</organism>
<evidence type="ECO:0000256" key="1">
    <source>
        <dbReference type="SAM" id="Phobius"/>
    </source>
</evidence>
<reference evidence="2 3" key="1">
    <citation type="submission" date="2019-12" db="EMBL/GenBank/DDBJ databases">
        <authorList>
            <person name="Huq M.A."/>
        </authorList>
    </citation>
    <scope>NUCLEOTIDE SEQUENCE [LARGE SCALE GENOMIC DNA]</scope>
    <source>
        <strain evidence="2 3">MAH-18</strain>
    </source>
</reference>
<protein>
    <submittedName>
        <fullName evidence="2">Uncharacterized protein</fullName>
    </submittedName>
</protein>